<proteinExistence type="predicted"/>
<dbReference type="EMBL" id="MVGT01001058">
    <property type="protein sequence ID" value="OVA14287.1"/>
    <property type="molecule type" value="Genomic_DNA"/>
</dbReference>
<gene>
    <name evidence="1" type="ORF">BVC80_9027g50</name>
</gene>
<dbReference type="OrthoDB" id="1938246at2759"/>
<dbReference type="Proteomes" id="UP000195402">
    <property type="component" value="Unassembled WGS sequence"/>
</dbReference>
<dbReference type="InParanoid" id="A0A200QUZ5"/>
<organism evidence="1 2">
    <name type="scientific">Macleaya cordata</name>
    <name type="common">Five-seeded plume-poppy</name>
    <name type="synonym">Bocconia cordata</name>
    <dbReference type="NCBI Taxonomy" id="56857"/>
    <lineage>
        <taxon>Eukaryota</taxon>
        <taxon>Viridiplantae</taxon>
        <taxon>Streptophyta</taxon>
        <taxon>Embryophyta</taxon>
        <taxon>Tracheophyta</taxon>
        <taxon>Spermatophyta</taxon>
        <taxon>Magnoliopsida</taxon>
        <taxon>Ranunculales</taxon>
        <taxon>Papaveraceae</taxon>
        <taxon>Papaveroideae</taxon>
        <taxon>Macleaya</taxon>
    </lineage>
</organism>
<accession>A0A200QUZ5</accession>
<dbReference type="OMA" id="WRSICVV"/>
<keyword evidence="2" id="KW-1185">Reference proteome</keyword>
<name>A0A200QUZ5_MACCD</name>
<sequence length="199" mass="23146">MLNLQRDFWWNKHEGEHRLILTAWSSLCLPKNQGGLGIRIPDRLTAKYLKLESYWTEKKYHNVSPIWRSICVVRSSMKEVVCWAVGTGHEIKIWSDPWVPYLPDFRVEGLPGAQRKIYRVADLICQHSRMWKVDLVHECFTPHEARAILSIRLPMDVVDDRLLWLKTPIGQFSSKSEYTMLTQNAPSSSSSPKINSAFH</sequence>
<reference evidence="1 2" key="1">
    <citation type="journal article" date="2017" name="Mol. Plant">
        <title>The Genome of Medicinal Plant Macleaya cordata Provides New Insights into Benzylisoquinoline Alkaloids Metabolism.</title>
        <authorList>
            <person name="Liu X."/>
            <person name="Liu Y."/>
            <person name="Huang P."/>
            <person name="Ma Y."/>
            <person name="Qing Z."/>
            <person name="Tang Q."/>
            <person name="Cao H."/>
            <person name="Cheng P."/>
            <person name="Zheng Y."/>
            <person name="Yuan Z."/>
            <person name="Zhou Y."/>
            <person name="Liu J."/>
            <person name="Tang Z."/>
            <person name="Zhuo Y."/>
            <person name="Zhang Y."/>
            <person name="Yu L."/>
            <person name="Huang J."/>
            <person name="Yang P."/>
            <person name="Peng Q."/>
            <person name="Zhang J."/>
            <person name="Jiang W."/>
            <person name="Zhang Z."/>
            <person name="Lin K."/>
            <person name="Ro D.K."/>
            <person name="Chen X."/>
            <person name="Xiong X."/>
            <person name="Shang Y."/>
            <person name="Huang S."/>
            <person name="Zeng J."/>
        </authorList>
    </citation>
    <scope>NUCLEOTIDE SEQUENCE [LARGE SCALE GENOMIC DNA]</scope>
    <source>
        <strain evidence="2">cv. BLH2017</strain>
        <tissue evidence="1">Root</tissue>
    </source>
</reference>
<comment type="caution">
    <text evidence="1">The sequence shown here is derived from an EMBL/GenBank/DDBJ whole genome shotgun (WGS) entry which is preliminary data.</text>
</comment>
<dbReference type="AlphaFoldDB" id="A0A200QUZ5"/>
<evidence type="ECO:0008006" key="3">
    <source>
        <dbReference type="Google" id="ProtNLM"/>
    </source>
</evidence>
<protein>
    <recommendedName>
        <fullName evidence="3">Reverse transcriptase zinc-binding domain</fullName>
    </recommendedName>
</protein>
<evidence type="ECO:0000313" key="2">
    <source>
        <dbReference type="Proteomes" id="UP000195402"/>
    </source>
</evidence>
<evidence type="ECO:0000313" key="1">
    <source>
        <dbReference type="EMBL" id="OVA14287.1"/>
    </source>
</evidence>